<evidence type="ECO:0000313" key="4">
    <source>
        <dbReference type="Proteomes" id="UP001420932"/>
    </source>
</evidence>
<feature type="region of interest" description="Disordered" evidence="2">
    <location>
        <begin position="81"/>
        <end position="127"/>
    </location>
</feature>
<dbReference type="Proteomes" id="UP001420932">
    <property type="component" value="Unassembled WGS sequence"/>
</dbReference>
<feature type="compositionally biased region" description="Basic and acidic residues" evidence="2">
    <location>
        <begin position="81"/>
        <end position="93"/>
    </location>
</feature>
<dbReference type="AlphaFoldDB" id="A0AAP0EH97"/>
<evidence type="ECO:0000313" key="3">
    <source>
        <dbReference type="EMBL" id="KAK9093476.1"/>
    </source>
</evidence>
<reference evidence="3 4" key="1">
    <citation type="submission" date="2024-01" db="EMBL/GenBank/DDBJ databases">
        <title>Genome assemblies of Stephania.</title>
        <authorList>
            <person name="Yang L."/>
        </authorList>
    </citation>
    <scope>NUCLEOTIDE SEQUENCE [LARGE SCALE GENOMIC DNA]</scope>
    <source>
        <strain evidence="3">YNDBR</strain>
        <tissue evidence="3">Leaf</tissue>
    </source>
</reference>
<proteinExistence type="predicted"/>
<evidence type="ECO:0000256" key="2">
    <source>
        <dbReference type="SAM" id="MobiDB-lite"/>
    </source>
</evidence>
<name>A0AAP0EH97_9MAGN</name>
<keyword evidence="4" id="KW-1185">Reference proteome</keyword>
<protein>
    <submittedName>
        <fullName evidence="3">Uncharacterized protein</fullName>
    </submittedName>
</protein>
<feature type="coiled-coil region" evidence="1">
    <location>
        <begin position="135"/>
        <end position="162"/>
    </location>
</feature>
<accession>A0AAP0EH97</accession>
<keyword evidence="1" id="KW-0175">Coiled coil</keyword>
<sequence length="247" mass="28804">MWWSKKEQDEESCGGRRKDRIGRPEVVVRGGARRRGVEKITARVKMGNKKLSLITHDRINLHCSVSCDRVMLGIARIKTTDVPKESEQEKENTGKMGEQVGRRAQTTSYKKENELRRGAGASQTGWEKKEKVMRTEIMKEKIEKVEKEMKNEVEVKEQVEVEVEVEVAVLVVVGVEVKVKMVPLKKMRKEMQVREIKKEVKVKRDKISKKWWKCGLVLRHAVKLSRDHPTKWRLITCLNPFQLIRSY</sequence>
<organism evidence="3 4">
    <name type="scientific">Stephania yunnanensis</name>
    <dbReference type="NCBI Taxonomy" id="152371"/>
    <lineage>
        <taxon>Eukaryota</taxon>
        <taxon>Viridiplantae</taxon>
        <taxon>Streptophyta</taxon>
        <taxon>Embryophyta</taxon>
        <taxon>Tracheophyta</taxon>
        <taxon>Spermatophyta</taxon>
        <taxon>Magnoliopsida</taxon>
        <taxon>Ranunculales</taxon>
        <taxon>Menispermaceae</taxon>
        <taxon>Menispermoideae</taxon>
        <taxon>Cissampelideae</taxon>
        <taxon>Stephania</taxon>
    </lineage>
</organism>
<evidence type="ECO:0000256" key="1">
    <source>
        <dbReference type="SAM" id="Coils"/>
    </source>
</evidence>
<gene>
    <name evidence="3" type="ORF">Syun_028387</name>
</gene>
<dbReference type="EMBL" id="JBBNAF010000012">
    <property type="protein sequence ID" value="KAK9093476.1"/>
    <property type="molecule type" value="Genomic_DNA"/>
</dbReference>
<comment type="caution">
    <text evidence="3">The sequence shown here is derived from an EMBL/GenBank/DDBJ whole genome shotgun (WGS) entry which is preliminary data.</text>
</comment>